<keyword evidence="1" id="KW-1133">Transmembrane helix</keyword>
<evidence type="ECO:0000313" key="3">
    <source>
        <dbReference type="Proteomes" id="UP001054252"/>
    </source>
</evidence>
<sequence>MNISYPLFKGGFGVLPIRPVSTFVVLFFCFLTTPPVPRLK</sequence>
<proteinExistence type="predicted"/>
<evidence type="ECO:0000313" key="2">
    <source>
        <dbReference type="EMBL" id="GKV48367.1"/>
    </source>
</evidence>
<comment type="caution">
    <text evidence="2">The sequence shown here is derived from an EMBL/GenBank/DDBJ whole genome shotgun (WGS) entry which is preliminary data.</text>
</comment>
<dbReference type="Proteomes" id="UP001054252">
    <property type="component" value="Unassembled WGS sequence"/>
</dbReference>
<gene>
    <name evidence="2" type="ORF">SLEP1_g55191</name>
</gene>
<name>A0AAV5MIF8_9ROSI</name>
<dbReference type="EMBL" id="BPVZ01000255">
    <property type="protein sequence ID" value="GKV48367.1"/>
    <property type="molecule type" value="Genomic_DNA"/>
</dbReference>
<keyword evidence="1" id="KW-0812">Transmembrane</keyword>
<accession>A0AAV5MIF8</accession>
<dbReference type="AlphaFoldDB" id="A0AAV5MIF8"/>
<keyword evidence="3" id="KW-1185">Reference proteome</keyword>
<protein>
    <submittedName>
        <fullName evidence="2">Uncharacterized protein</fullName>
    </submittedName>
</protein>
<feature type="transmembrane region" description="Helical" evidence="1">
    <location>
        <begin position="12"/>
        <end position="31"/>
    </location>
</feature>
<reference evidence="2 3" key="1">
    <citation type="journal article" date="2021" name="Commun. Biol.">
        <title>The genome of Shorea leprosula (Dipterocarpaceae) highlights the ecological relevance of drought in aseasonal tropical rainforests.</title>
        <authorList>
            <person name="Ng K.K.S."/>
            <person name="Kobayashi M.J."/>
            <person name="Fawcett J.A."/>
            <person name="Hatakeyama M."/>
            <person name="Paape T."/>
            <person name="Ng C.H."/>
            <person name="Ang C.C."/>
            <person name="Tnah L.H."/>
            <person name="Lee C.T."/>
            <person name="Nishiyama T."/>
            <person name="Sese J."/>
            <person name="O'Brien M.J."/>
            <person name="Copetti D."/>
            <person name="Mohd Noor M.I."/>
            <person name="Ong R.C."/>
            <person name="Putra M."/>
            <person name="Sireger I.Z."/>
            <person name="Indrioko S."/>
            <person name="Kosugi Y."/>
            <person name="Izuno A."/>
            <person name="Isagi Y."/>
            <person name="Lee S.L."/>
            <person name="Shimizu K.K."/>
        </authorList>
    </citation>
    <scope>NUCLEOTIDE SEQUENCE [LARGE SCALE GENOMIC DNA]</scope>
    <source>
        <strain evidence="2">214</strain>
    </source>
</reference>
<organism evidence="2 3">
    <name type="scientific">Rubroshorea leprosula</name>
    <dbReference type="NCBI Taxonomy" id="152421"/>
    <lineage>
        <taxon>Eukaryota</taxon>
        <taxon>Viridiplantae</taxon>
        <taxon>Streptophyta</taxon>
        <taxon>Embryophyta</taxon>
        <taxon>Tracheophyta</taxon>
        <taxon>Spermatophyta</taxon>
        <taxon>Magnoliopsida</taxon>
        <taxon>eudicotyledons</taxon>
        <taxon>Gunneridae</taxon>
        <taxon>Pentapetalae</taxon>
        <taxon>rosids</taxon>
        <taxon>malvids</taxon>
        <taxon>Malvales</taxon>
        <taxon>Dipterocarpaceae</taxon>
        <taxon>Rubroshorea</taxon>
    </lineage>
</organism>
<evidence type="ECO:0000256" key="1">
    <source>
        <dbReference type="SAM" id="Phobius"/>
    </source>
</evidence>
<keyword evidence="1" id="KW-0472">Membrane</keyword>